<dbReference type="RefSeq" id="WP_172503869.1">
    <property type="nucleotide sequence ID" value="NZ_BLLS01000039.1"/>
</dbReference>
<evidence type="ECO:0000259" key="1">
    <source>
        <dbReference type="Pfam" id="PF04230"/>
    </source>
</evidence>
<accession>A0A7J0A210</accession>
<proteinExistence type="predicted"/>
<organism evidence="2 3">
    <name type="scientific">Bacteroides acidifaciens</name>
    <dbReference type="NCBI Taxonomy" id="85831"/>
    <lineage>
        <taxon>Bacteria</taxon>
        <taxon>Pseudomonadati</taxon>
        <taxon>Bacteroidota</taxon>
        <taxon>Bacteroidia</taxon>
        <taxon>Bacteroidales</taxon>
        <taxon>Bacteroidaceae</taxon>
        <taxon>Bacteroides</taxon>
    </lineage>
</organism>
<dbReference type="InterPro" id="IPR007345">
    <property type="entry name" value="Polysacch_pyruvyl_Trfase"/>
</dbReference>
<reference evidence="2 3" key="1">
    <citation type="journal article" date="2020" name="Microbiome">
        <title>Single-cell genomics of uncultured bacteria reveals dietary fiber responders in the mouse gut microbiota.</title>
        <authorList>
            <person name="Chijiiwa R."/>
            <person name="Hosokawa M."/>
            <person name="Kogawa M."/>
            <person name="Nishikawa Y."/>
            <person name="Ide K."/>
            <person name="Sakanashi C."/>
            <person name="Takahashi K."/>
            <person name="Takeyama H."/>
        </authorList>
    </citation>
    <scope>NUCLEOTIDE SEQUENCE [LARGE SCALE GENOMIC DNA]</scope>
    <source>
        <strain evidence="2">IMSAGC_001</strain>
    </source>
</reference>
<dbReference type="AlphaFoldDB" id="A0A7J0A210"/>
<dbReference type="EMBL" id="BLLS01000039">
    <property type="protein sequence ID" value="GFH86388.1"/>
    <property type="molecule type" value="Genomic_DNA"/>
</dbReference>
<evidence type="ECO:0000313" key="2">
    <source>
        <dbReference type="EMBL" id="GFH86388.1"/>
    </source>
</evidence>
<feature type="domain" description="Polysaccharide pyruvyl transferase" evidence="1">
    <location>
        <begin position="13"/>
        <end position="328"/>
    </location>
</feature>
<comment type="caution">
    <text evidence="2">The sequence shown here is derived from an EMBL/GenBank/DDBJ whole genome shotgun (WGS) entry which is preliminary data.</text>
</comment>
<evidence type="ECO:0000313" key="3">
    <source>
        <dbReference type="Proteomes" id="UP000491181"/>
    </source>
</evidence>
<dbReference type="Proteomes" id="UP000491181">
    <property type="component" value="Unassembled WGS sequence"/>
</dbReference>
<name>A0A7J0A210_9BACE</name>
<sequence length="393" mass="45359">MKIAILTQPLHSNYGGILQNYALQTILRRLGHEPVTLDIRQRLMDENISITKQFKSFIATMIYRLQGKNRWKDVAWPFSTYKANEKLIHESHRVFINSHIRLSKQLCTEEEVRQYTAQECFDAYVVGSDQVWRPLYNFLLPSMYLGFLPADDRAVKIAYAASFGTNKWESDAEETEMLRELAQRFDAISVREQSGIDLCRKYLATDAIQLLDPTLLLLIDDYKMLIKEDGKDLPYEKFVFSYVLDADDEKLNVQNNVLRMVGLPHYVLGVGLKLSPYARQNTVRKQLPPPVECWLNAFDKAECVVTDSFHGTVFSILHHRPFVVLANKVRGMARIETLLGMFGLEDRIVDANTSLDKDFLLNGIDWERVDNILSVKRAEAMRYLSQHLSQSDI</sequence>
<dbReference type="Pfam" id="PF04230">
    <property type="entry name" value="PS_pyruv_trans"/>
    <property type="match status" value="1"/>
</dbReference>
<gene>
    <name evidence="2" type="ORF">IMSAGC001_01796</name>
</gene>
<protein>
    <recommendedName>
        <fullName evidence="1">Polysaccharide pyruvyl transferase domain-containing protein</fullName>
    </recommendedName>
</protein>